<evidence type="ECO:0000313" key="3">
    <source>
        <dbReference type="EMBL" id="CAA6829017.1"/>
    </source>
</evidence>
<dbReference type="Gene3D" id="3.40.50.10140">
    <property type="entry name" value="Toll/interleukin-1 receptor homology (TIR) domain"/>
    <property type="match status" value="1"/>
</dbReference>
<dbReference type="AlphaFoldDB" id="A0A6S6UI14"/>
<dbReference type="InterPro" id="IPR009739">
    <property type="entry name" value="LprI-like_N"/>
</dbReference>
<dbReference type="GO" id="GO:0007165">
    <property type="term" value="P:signal transduction"/>
    <property type="evidence" value="ECO:0007669"/>
    <property type="project" value="InterPro"/>
</dbReference>
<dbReference type="PANTHER" id="PTHR37549:SF1">
    <property type="entry name" value="LIPOPROTEIN LPRI"/>
    <property type="match status" value="1"/>
</dbReference>
<dbReference type="InterPro" id="IPR000157">
    <property type="entry name" value="TIR_dom"/>
</dbReference>
<dbReference type="GO" id="GO:0005576">
    <property type="term" value="C:extracellular region"/>
    <property type="evidence" value="ECO:0007669"/>
    <property type="project" value="TreeGrafter"/>
</dbReference>
<protein>
    <recommendedName>
        <fullName evidence="2">TIR domain-containing protein</fullName>
    </recommendedName>
</protein>
<dbReference type="InterPro" id="IPR035897">
    <property type="entry name" value="Toll_tir_struct_dom_sf"/>
</dbReference>
<dbReference type="Pfam" id="PF07007">
    <property type="entry name" value="LprI"/>
    <property type="match status" value="1"/>
</dbReference>
<accession>A0A6S6UI14</accession>
<dbReference type="EMBL" id="CACVAT010000491">
    <property type="protein sequence ID" value="CAA6829017.1"/>
    <property type="molecule type" value="Genomic_DNA"/>
</dbReference>
<evidence type="ECO:0000259" key="2">
    <source>
        <dbReference type="PROSITE" id="PS50104"/>
    </source>
</evidence>
<feature type="region of interest" description="Disordered" evidence="1">
    <location>
        <begin position="208"/>
        <end position="244"/>
    </location>
</feature>
<name>A0A6S6UI14_9GAMM</name>
<dbReference type="InterPro" id="IPR052755">
    <property type="entry name" value="Lysozyme_Inhibitor_LprI"/>
</dbReference>
<proteinExistence type="predicted"/>
<dbReference type="PANTHER" id="PTHR37549">
    <property type="entry name" value="LIPOPROTEIN LPRI"/>
    <property type="match status" value="1"/>
</dbReference>
<reference evidence="3" key="1">
    <citation type="submission" date="2020-01" db="EMBL/GenBank/DDBJ databases">
        <authorList>
            <person name="Meier V. D."/>
            <person name="Meier V D."/>
        </authorList>
    </citation>
    <scope>NUCLEOTIDE SEQUENCE</scope>
    <source>
        <strain evidence="3">HLG_WM_MAG_09</strain>
    </source>
</reference>
<dbReference type="Gene3D" id="1.20.1270.180">
    <property type="match status" value="1"/>
</dbReference>
<sequence>MEKAFISYRRQDSAGYSRALYNELAQYFDDEQIFMDVDDIPLGTDFVQILNRNLQDCKVMLVIIGQQWLDIRGHDGKRRLDNPNDFVRLEIARALENNFNIIPVLVNGAPMPAEKDLPDILKPLSRRQALELDNKYYQHGITDLVKALEVDLGEAKKKGVTPPAPILPEPISETKKRPLLPILLGLSAVVLLGSLLYFWQQSDSTPQITETANQQNTPGATKNFTSTKQTDSNQPASAPAGFDCRKANTDVENAICNDNKTRKTDLALNQLFTKVNTQLPPQAREVLGKRQKDWLKQRDNYIRQTCFTQANQPLITHCIENYYQQRITSLARIPTNLTSRVQLTDPPTNIRKIPNGEILCQIQQKQMLTVYSGSPITYNGANWYQTQVCENDRWGVVHESQISQP</sequence>
<dbReference type="Pfam" id="PF13676">
    <property type="entry name" value="TIR_2"/>
    <property type="match status" value="1"/>
</dbReference>
<dbReference type="PROSITE" id="PS50104">
    <property type="entry name" value="TIR"/>
    <property type="match status" value="1"/>
</dbReference>
<feature type="compositionally biased region" description="Polar residues" evidence="1">
    <location>
        <begin position="208"/>
        <end position="236"/>
    </location>
</feature>
<gene>
    <name evidence="3" type="ORF">HELGO_WM21230</name>
</gene>
<organism evidence="3">
    <name type="scientific">uncultured Thiotrichaceae bacterium</name>
    <dbReference type="NCBI Taxonomy" id="298394"/>
    <lineage>
        <taxon>Bacteria</taxon>
        <taxon>Pseudomonadati</taxon>
        <taxon>Pseudomonadota</taxon>
        <taxon>Gammaproteobacteria</taxon>
        <taxon>Thiotrichales</taxon>
        <taxon>Thiotrichaceae</taxon>
        <taxon>environmental samples</taxon>
    </lineage>
</organism>
<dbReference type="SUPFAM" id="SSF52200">
    <property type="entry name" value="Toll/Interleukin receptor TIR domain"/>
    <property type="match status" value="1"/>
</dbReference>
<evidence type="ECO:0000256" key="1">
    <source>
        <dbReference type="SAM" id="MobiDB-lite"/>
    </source>
</evidence>
<feature type="domain" description="TIR" evidence="2">
    <location>
        <begin position="1"/>
        <end position="148"/>
    </location>
</feature>